<dbReference type="PANTHER" id="PTHR43876:SF7">
    <property type="entry name" value="UBIQUINONE BIOSYNTHESIS MONOOXYGENASE COQ6, MITOCHONDRIAL"/>
    <property type="match status" value="1"/>
</dbReference>
<organism evidence="9 10">
    <name type="scientific">Hasllibacter halocynthiae</name>
    <dbReference type="NCBI Taxonomy" id="595589"/>
    <lineage>
        <taxon>Bacteria</taxon>
        <taxon>Pseudomonadati</taxon>
        <taxon>Pseudomonadota</taxon>
        <taxon>Alphaproteobacteria</taxon>
        <taxon>Rhodobacterales</taxon>
        <taxon>Roseobacteraceae</taxon>
        <taxon>Hasllibacter</taxon>
    </lineage>
</organism>
<dbReference type="OrthoDB" id="9796623at2"/>
<reference evidence="9 10" key="1">
    <citation type="submission" date="2018-03" db="EMBL/GenBank/DDBJ databases">
        <title>Genomic Encyclopedia of Archaeal and Bacterial Type Strains, Phase II (KMG-II): from individual species to whole genera.</title>
        <authorList>
            <person name="Goeker M."/>
        </authorList>
    </citation>
    <scope>NUCLEOTIDE SEQUENCE [LARGE SCALE GENOMIC DNA]</scope>
    <source>
        <strain evidence="9 10">DSM 29318</strain>
    </source>
</reference>
<dbReference type="InterPro" id="IPR051205">
    <property type="entry name" value="UbiH/COQ6_monooxygenase"/>
</dbReference>
<comment type="pathway">
    <text evidence="2">Cofactor biosynthesis; ubiquinone biosynthesis.</text>
</comment>
<dbReference type="Gene3D" id="3.50.50.60">
    <property type="entry name" value="FAD/NAD(P)-binding domain"/>
    <property type="match status" value="2"/>
</dbReference>
<evidence type="ECO:0000256" key="2">
    <source>
        <dbReference type="ARBA" id="ARBA00004749"/>
    </source>
</evidence>
<dbReference type="PANTHER" id="PTHR43876">
    <property type="entry name" value="UBIQUINONE BIOSYNTHESIS MONOOXYGENASE COQ6, MITOCHONDRIAL"/>
    <property type="match status" value="1"/>
</dbReference>
<keyword evidence="5" id="KW-0274">FAD</keyword>
<dbReference type="InterPro" id="IPR002938">
    <property type="entry name" value="FAD-bd"/>
</dbReference>
<dbReference type="Proteomes" id="UP000238801">
    <property type="component" value="Unassembled WGS sequence"/>
</dbReference>
<dbReference type="InterPro" id="IPR036188">
    <property type="entry name" value="FAD/NAD-bd_sf"/>
</dbReference>
<dbReference type="RefSeq" id="WP_106160439.1">
    <property type="nucleotide sequence ID" value="NZ_PVTT01000002.1"/>
</dbReference>
<sequence>MSRVLIAGGGLNGTALAIALRQGGLEPVLIDPVPAPDRGAPFDGRSYALAHANVRMLRALGVWDALEDGAQPILRIVVADGRPGTGARGPVLTFDHAEIAEGPMGWMVEDRRLRPALSDAAEGIEAHASPVAEQSEGPSGVAVTLGDGTRLEGAALVGADGRASGVAGRAGIAHAVTEYGQWSLTCALSTERDHEGTAWQVFYPEGPLAVLPLTERRVGVVWTQSAAEGRRIDALPDEAYLQALHPVIGDYLGAFALTGARGAFPLVRSVARDLARGRTALLGDAAHAVHPVAGQGLNAGLKDAATLAEVMTDARRRGQDPGAPDVLAAYARWRRFDAASLAVATDGFARLFSNDDPLLGGFRRAGLGLVAKVPALRRAFIREAAGLTGDLPRLLRGRPL</sequence>
<comment type="cofactor">
    <cofactor evidence="1">
        <name>FAD</name>
        <dbReference type="ChEBI" id="CHEBI:57692"/>
    </cofactor>
</comment>
<keyword evidence="6" id="KW-0560">Oxidoreductase</keyword>
<dbReference type="GO" id="GO:0004497">
    <property type="term" value="F:monooxygenase activity"/>
    <property type="evidence" value="ECO:0007669"/>
    <property type="project" value="UniProtKB-KW"/>
</dbReference>
<evidence type="ECO:0000259" key="8">
    <source>
        <dbReference type="Pfam" id="PF01494"/>
    </source>
</evidence>
<dbReference type="InterPro" id="IPR018168">
    <property type="entry name" value="Ubi_Hdrlase_CS"/>
</dbReference>
<protein>
    <submittedName>
        <fullName evidence="9">2-octaprenyl-6-methoxyphenol hydroxylase /2-octaprenyl-3-methyl-6-methoxy-1,4-benzoquinol hydroxylase</fullName>
    </submittedName>
</protein>
<dbReference type="EMBL" id="PVTT01000002">
    <property type="protein sequence ID" value="PRY92770.1"/>
    <property type="molecule type" value="Genomic_DNA"/>
</dbReference>
<dbReference type="NCBIfam" id="TIGR01988">
    <property type="entry name" value="Ubi-OHases"/>
    <property type="match status" value="1"/>
</dbReference>
<dbReference type="SUPFAM" id="SSF51905">
    <property type="entry name" value="FAD/NAD(P)-binding domain"/>
    <property type="match status" value="1"/>
</dbReference>
<dbReference type="PRINTS" id="PR00420">
    <property type="entry name" value="RNGMNOXGNASE"/>
</dbReference>
<evidence type="ECO:0000313" key="10">
    <source>
        <dbReference type="Proteomes" id="UP000238801"/>
    </source>
</evidence>
<name>A0A2T0X1G2_9RHOB</name>
<keyword evidence="10" id="KW-1185">Reference proteome</keyword>
<accession>A0A2T0X1G2</accession>
<keyword evidence="4" id="KW-0285">Flavoprotein</keyword>
<dbReference type="GO" id="GO:0016705">
    <property type="term" value="F:oxidoreductase activity, acting on paired donors, with incorporation or reduction of molecular oxygen"/>
    <property type="evidence" value="ECO:0007669"/>
    <property type="project" value="InterPro"/>
</dbReference>
<dbReference type="GO" id="GO:0071949">
    <property type="term" value="F:FAD binding"/>
    <property type="evidence" value="ECO:0007669"/>
    <property type="project" value="InterPro"/>
</dbReference>
<dbReference type="AlphaFoldDB" id="A0A2T0X1G2"/>
<evidence type="ECO:0000256" key="3">
    <source>
        <dbReference type="ARBA" id="ARBA00005349"/>
    </source>
</evidence>
<proteinExistence type="inferred from homology"/>
<evidence type="ECO:0000256" key="1">
    <source>
        <dbReference type="ARBA" id="ARBA00001974"/>
    </source>
</evidence>
<evidence type="ECO:0000256" key="6">
    <source>
        <dbReference type="ARBA" id="ARBA00023002"/>
    </source>
</evidence>
<comment type="caution">
    <text evidence="9">The sequence shown here is derived from an EMBL/GenBank/DDBJ whole genome shotgun (WGS) entry which is preliminary data.</text>
</comment>
<dbReference type="Pfam" id="PF01494">
    <property type="entry name" value="FAD_binding_3"/>
    <property type="match status" value="1"/>
</dbReference>
<dbReference type="PROSITE" id="PS01304">
    <property type="entry name" value="UBIH"/>
    <property type="match status" value="1"/>
</dbReference>
<dbReference type="UniPathway" id="UPA00232"/>
<dbReference type="GO" id="GO:0006744">
    <property type="term" value="P:ubiquinone biosynthetic process"/>
    <property type="evidence" value="ECO:0007669"/>
    <property type="project" value="UniProtKB-UniPathway"/>
</dbReference>
<evidence type="ECO:0000313" key="9">
    <source>
        <dbReference type="EMBL" id="PRY92770.1"/>
    </source>
</evidence>
<comment type="similarity">
    <text evidence="3">Belongs to the UbiH/COQ6 family.</text>
</comment>
<evidence type="ECO:0000256" key="4">
    <source>
        <dbReference type="ARBA" id="ARBA00022630"/>
    </source>
</evidence>
<keyword evidence="7" id="KW-0503">Monooxygenase</keyword>
<evidence type="ECO:0000256" key="5">
    <source>
        <dbReference type="ARBA" id="ARBA00022827"/>
    </source>
</evidence>
<evidence type="ECO:0000256" key="7">
    <source>
        <dbReference type="ARBA" id="ARBA00023033"/>
    </source>
</evidence>
<dbReference type="InterPro" id="IPR010971">
    <property type="entry name" value="UbiH/COQ6"/>
</dbReference>
<gene>
    <name evidence="9" type="ORF">BCF33_1624</name>
</gene>
<feature type="domain" description="FAD-binding" evidence="8">
    <location>
        <begin position="3"/>
        <end position="332"/>
    </location>
</feature>